<name>A0A2N5VXU5_9BASI</name>
<evidence type="ECO:0000313" key="2">
    <source>
        <dbReference type="EMBL" id="PLW54786.1"/>
    </source>
</evidence>
<feature type="compositionally biased region" description="Low complexity" evidence="1">
    <location>
        <begin position="96"/>
        <end position="107"/>
    </location>
</feature>
<sequence>MPDNVYSLHGITIQSGVALEQALLALAFHMVPLPPAVGLAAMQRNFKAFFLPLKNQFLVAAIHLHEGALSYFEADDDSDSDSHDDAEAERSARAVPPSSALAFSGPSAAPPSPSY</sequence>
<comment type="caution">
    <text evidence="2">The sequence shown here is derived from an EMBL/GenBank/DDBJ whole genome shotgun (WGS) entry which is preliminary data.</text>
</comment>
<dbReference type="Proteomes" id="UP000235388">
    <property type="component" value="Unassembled WGS sequence"/>
</dbReference>
<gene>
    <name evidence="2" type="ORF">PCANC_03719</name>
</gene>
<dbReference type="AlphaFoldDB" id="A0A2N5VXU5"/>
<dbReference type="EMBL" id="PGCJ01000041">
    <property type="protein sequence ID" value="PLW54786.1"/>
    <property type="molecule type" value="Genomic_DNA"/>
</dbReference>
<reference evidence="2 3" key="1">
    <citation type="submission" date="2017-11" db="EMBL/GenBank/DDBJ databases">
        <title>De novo assembly and phasing of dikaryotic genomes from two isolates of Puccinia coronata f. sp. avenae, the causal agent of oat crown rust.</title>
        <authorList>
            <person name="Miller M.E."/>
            <person name="Zhang Y."/>
            <person name="Omidvar V."/>
            <person name="Sperschneider J."/>
            <person name="Schwessinger B."/>
            <person name="Raley C."/>
            <person name="Palmer J.M."/>
            <person name="Garnica D."/>
            <person name="Upadhyaya N."/>
            <person name="Rathjen J."/>
            <person name="Taylor J.M."/>
            <person name="Park R.F."/>
            <person name="Dodds P.N."/>
            <person name="Hirsch C.D."/>
            <person name="Kianian S.F."/>
            <person name="Figueroa M."/>
        </authorList>
    </citation>
    <scope>NUCLEOTIDE SEQUENCE [LARGE SCALE GENOMIC DNA]</scope>
    <source>
        <strain evidence="2">12NC29</strain>
    </source>
</reference>
<feature type="compositionally biased region" description="Basic and acidic residues" evidence="1">
    <location>
        <begin position="80"/>
        <end position="92"/>
    </location>
</feature>
<accession>A0A2N5VXU5</accession>
<protein>
    <submittedName>
        <fullName evidence="2">Uncharacterized protein</fullName>
    </submittedName>
</protein>
<feature type="region of interest" description="Disordered" evidence="1">
    <location>
        <begin position="73"/>
        <end position="115"/>
    </location>
</feature>
<proteinExistence type="predicted"/>
<keyword evidence="3" id="KW-1185">Reference proteome</keyword>
<evidence type="ECO:0000256" key="1">
    <source>
        <dbReference type="SAM" id="MobiDB-lite"/>
    </source>
</evidence>
<evidence type="ECO:0000313" key="3">
    <source>
        <dbReference type="Proteomes" id="UP000235388"/>
    </source>
</evidence>
<organism evidence="2 3">
    <name type="scientific">Puccinia coronata f. sp. avenae</name>
    <dbReference type="NCBI Taxonomy" id="200324"/>
    <lineage>
        <taxon>Eukaryota</taxon>
        <taxon>Fungi</taxon>
        <taxon>Dikarya</taxon>
        <taxon>Basidiomycota</taxon>
        <taxon>Pucciniomycotina</taxon>
        <taxon>Pucciniomycetes</taxon>
        <taxon>Pucciniales</taxon>
        <taxon>Pucciniaceae</taxon>
        <taxon>Puccinia</taxon>
    </lineage>
</organism>